<dbReference type="RefSeq" id="WP_063024109.1">
    <property type="nucleotide sequence ID" value="NZ_PYHS01000001.1"/>
</dbReference>
<accession>A0A2T2ZDV5</accession>
<evidence type="ECO:0000256" key="1">
    <source>
        <dbReference type="SAM" id="MobiDB-lite"/>
    </source>
</evidence>
<protein>
    <submittedName>
        <fullName evidence="3">Uncharacterized protein</fullName>
    </submittedName>
</protein>
<dbReference type="AlphaFoldDB" id="A0A2T2ZDV5"/>
<dbReference type="EMBL" id="PYHS01000001">
    <property type="protein sequence ID" value="PSR65958.1"/>
    <property type="molecule type" value="Genomic_DNA"/>
</dbReference>
<feature type="transmembrane region" description="Helical" evidence="2">
    <location>
        <begin position="16"/>
        <end position="37"/>
    </location>
</feature>
<keyword evidence="2" id="KW-1133">Transmembrane helix</keyword>
<evidence type="ECO:0000256" key="2">
    <source>
        <dbReference type="SAM" id="Phobius"/>
    </source>
</evidence>
<evidence type="ECO:0000313" key="3">
    <source>
        <dbReference type="EMBL" id="PSR65958.1"/>
    </source>
</evidence>
<proteinExistence type="predicted"/>
<reference evidence="3 4" key="1">
    <citation type="submission" date="2018-02" db="EMBL/GenBank/DDBJ databases">
        <title>8 Nocardia nova and 1 Nocardia cyriacigeorgica strain used for evolution to TMP-SMX.</title>
        <authorList>
            <person name="Mehta H."/>
            <person name="Weng J."/>
            <person name="Shamoo Y."/>
        </authorList>
    </citation>
    <scope>NUCLEOTIDE SEQUENCE [LARGE SCALE GENOMIC DNA]</scope>
    <source>
        <strain evidence="3 4">ATCC 33727</strain>
    </source>
</reference>
<comment type="caution">
    <text evidence="3">The sequence shown here is derived from an EMBL/GenBank/DDBJ whole genome shotgun (WGS) entry which is preliminary data.</text>
</comment>
<evidence type="ECO:0000313" key="4">
    <source>
        <dbReference type="Proteomes" id="UP000241647"/>
    </source>
</evidence>
<feature type="compositionally biased region" description="Pro residues" evidence="1">
    <location>
        <begin position="215"/>
        <end position="231"/>
    </location>
</feature>
<name>A0A2T2ZDV5_9NOCA</name>
<feature type="region of interest" description="Disordered" evidence="1">
    <location>
        <begin position="189"/>
        <end position="242"/>
    </location>
</feature>
<dbReference type="Proteomes" id="UP000241647">
    <property type="component" value="Unassembled WGS sequence"/>
</dbReference>
<gene>
    <name evidence="3" type="ORF">C8259_00900</name>
</gene>
<sequence length="242" mass="24260">MRLSNAAIGARRVKNVLKWIGAMVVGVVMIVGAVTMLNSHGKVDCGGETMRSGDQCVQVDKHGHRTTRSMDEQASDNTRTGWLLLGFGVLMIVGGGAFLVGELRRSGGSGAKTGMQVVANPAAYPPASPAYPATHANPPGAPAYPGVANGGHPPANPAAGHLAPGYPSGAGGYPAPGYAPAGTGYPPPSPGYPAHPGPSGHAQYPSAAPHFAPSGPAPSYPPGPPGYPPTAPDGARPGYPTR</sequence>
<keyword evidence="2" id="KW-0812">Transmembrane</keyword>
<feature type="transmembrane region" description="Helical" evidence="2">
    <location>
        <begin position="80"/>
        <end position="100"/>
    </location>
</feature>
<organism evidence="3 4">
    <name type="scientific">Nocardia nova</name>
    <dbReference type="NCBI Taxonomy" id="37330"/>
    <lineage>
        <taxon>Bacteria</taxon>
        <taxon>Bacillati</taxon>
        <taxon>Actinomycetota</taxon>
        <taxon>Actinomycetes</taxon>
        <taxon>Mycobacteriales</taxon>
        <taxon>Nocardiaceae</taxon>
        <taxon>Nocardia</taxon>
    </lineage>
</organism>
<keyword evidence="2" id="KW-0472">Membrane</keyword>